<evidence type="ECO:0000313" key="6">
    <source>
        <dbReference type="Proteomes" id="UP000318720"/>
    </source>
</evidence>
<dbReference type="GO" id="GO:0043200">
    <property type="term" value="P:response to amino acid"/>
    <property type="evidence" value="ECO:0007669"/>
    <property type="project" value="TreeGrafter"/>
</dbReference>
<accession>A0AAE8VVW8</accession>
<organism evidence="5 6">
    <name type="scientific">Streptomyces ipomoeae</name>
    <dbReference type="NCBI Taxonomy" id="103232"/>
    <lineage>
        <taxon>Bacteria</taxon>
        <taxon>Bacillati</taxon>
        <taxon>Actinomycetota</taxon>
        <taxon>Actinomycetes</taxon>
        <taxon>Kitasatosporales</taxon>
        <taxon>Streptomycetaceae</taxon>
        <taxon>Streptomyces</taxon>
    </lineage>
</organism>
<dbReference type="SMART" id="SM00344">
    <property type="entry name" value="HTH_ASNC"/>
    <property type="match status" value="2"/>
</dbReference>
<dbReference type="InterPro" id="IPR000485">
    <property type="entry name" value="AsnC-type_HTH_dom"/>
</dbReference>
<protein>
    <submittedName>
        <fullName evidence="5">Lrp/AsnC family transcriptional regulator</fullName>
    </submittedName>
</protein>
<evidence type="ECO:0000256" key="1">
    <source>
        <dbReference type="ARBA" id="ARBA00023015"/>
    </source>
</evidence>
<evidence type="ECO:0000313" key="5">
    <source>
        <dbReference type="EMBL" id="TQE22156.1"/>
    </source>
</evidence>
<dbReference type="Proteomes" id="UP000318720">
    <property type="component" value="Unassembled WGS sequence"/>
</dbReference>
<dbReference type="InterPro" id="IPR036388">
    <property type="entry name" value="WH-like_DNA-bd_sf"/>
</dbReference>
<dbReference type="InterPro" id="IPR019887">
    <property type="entry name" value="Tscrpt_reg_AsnC/Lrp_C"/>
</dbReference>
<comment type="caution">
    <text evidence="5">The sequence shown here is derived from an EMBL/GenBank/DDBJ whole genome shotgun (WGS) entry which is preliminary data.</text>
</comment>
<dbReference type="InterPro" id="IPR019888">
    <property type="entry name" value="Tscrpt_reg_AsnC-like"/>
</dbReference>
<evidence type="ECO:0000256" key="3">
    <source>
        <dbReference type="ARBA" id="ARBA00023163"/>
    </source>
</evidence>
<dbReference type="InterPro" id="IPR011008">
    <property type="entry name" value="Dimeric_a/b-barrel"/>
</dbReference>
<dbReference type="Pfam" id="PF13412">
    <property type="entry name" value="HTH_24"/>
    <property type="match status" value="1"/>
</dbReference>
<dbReference type="PROSITE" id="PS50956">
    <property type="entry name" value="HTH_ASNC_2"/>
    <property type="match status" value="1"/>
</dbReference>
<dbReference type="SUPFAM" id="SSF46785">
    <property type="entry name" value="Winged helix' DNA-binding domain"/>
    <property type="match status" value="2"/>
</dbReference>
<dbReference type="RefSeq" id="WP_009304946.1">
    <property type="nucleotide sequence ID" value="NZ_JARAVA010000212.1"/>
</dbReference>
<dbReference type="PANTHER" id="PTHR30154:SF34">
    <property type="entry name" value="TRANSCRIPTIONAL REGULATOR AZLB"/>
    <property type="match status" value="1"/>
</dbReference>
<feature type="domain" description="HTH asnC-type" evidence="4">
    <location>
        <begin position="171"/>
        <end position="231"/>
    </location>
</feature>
<proteinExistence type="predicted"/>
<keyword evidence="2" id="KW-0238">DNA-binding</keyword>
<gene>
    <name evidence="5" type="ORF">Sipo8835_36155</name>
</gene>
<evidence type="ECO:0000256" key="2">
    <source>
        <dbReference type="ARBA" id="ARBA00023125"/>
    </source>
</evidence>
<sequence length="324" mass="35231">MGLSRFEWELVVALQRDPRAPYTTLADGLGVDERSVRRAMRRLRDDGVLTYSATLAREDTHGWLAAQLEIGCRAGMVDTVAHALADRSDTRYVAAATGDADLVVELVACDPGALHTLVVNELPTLDGVRSVHTQVATRLLLSAADWAPDGWRSPRRQRAIDGKREAVAVQLDDSDLAIVRALDEDVRTSAARIAQQVGLHETTVQRRLRRLTESGAVYMRADVPPALLGFPLEARFTLQVRPDSLEAALRRLACEPMLRALYILTGPSSVLGYSVHRSTAALEDFLASPLAEIGGLLGCDIRVVLRAYKRNGALVPTTGKAAPD</sequence>
<dbReference type="GO" id="GO:0043565">
    <property type="term" value="F:sequence-specific DNA binding"/>
    <property type="evidence" value="ECO:0007669"/>
    <property type="project" value="InterPro"/>
</dbReference>
<dbReference type="Gene3D" id="3.30.70.920">
    <property type="match status" value="2"/>
</dbReference>
<name>A0AAE8VVW8_9ACTN</name>
<dbReference type="InterPro" id="IPR036390">
    <property type="entry name" value="WH_DNA-bd_sf"/>
</dbReference>
<dbReference type="PANTHER" id="PTHR30154">
    <property type="entry name" value="LEUCINE-RESPONSIVE REGULATORY PROTEIN"/>
    <property type="match status" value="1"/>
</dbReference>
<dbReference type="EMBL" id="SPAZ01000286">
    <property type="protein sequence ID" value="TQE22156.1"/>
    <property type="molecule type" value="Genomic_DNA"/>
</dbReference>
<keyword evidence="3" id="KW-0804">Transcription</keyword>
<dbReference type="AlphaFoldDB" id="A0AAE8VVW8"/>
<evidence type="ECO:0000259" key="4">
    <source>
        <dbReference type="PROSITE" id="PS50956"/>
    </source>
</evidence>
<dbReference type="Pfam" id="PF01037">
    <property type="entry name" value="AsnC_trans_reg"/>
    <property type="match status" value="1"/>
</dbReference>
<reference evidence="5 6" key="1">
    <citation type="submission" date="2019-03" db="EMBL/GenBank/DDBJ databases">
        <title>Comparative genomic analyses of the sweetpotato soil rot pathogen, Streptomyces ipomoeae.</title>
        <authorList>
            <person name="Ruschel Soares N."/>
            <person name="Badger J.H."/>
            <person name="Huguet-Tapia J.C."/>
            <person name="Clark C.A."/>
            <person name="Pettis G.S."/>
        </authorList>
    </citation>
    <scope>NUCLEOTIDE SEQUENCE [LARGE SCALE GENOMIC DNA]</scope>
    <source>
        <strain evidence="5 6">88-35</strain>
    </source>
</reference>
<dbReference type="Gene3D" id="1.10.10.10">
    <property type="entry name" value="Winged helix-like DNA-binding domain superfamily/Winged helix DNA-binding domain"/>
    <property type="match status" value="2"/>
</dbReference>
<dbReference type="PRINTS" id="PR00033">
    <property type="entry name" value="HTHASNC"/>
</dbReference>
<dbReference type="GO" id="GO:0005829">
    <property type="term" value="C:cytosol"/>
    <property type="evidence" value="ECO:0007669"/>
    <property type="project" value="TreeGrafter"/>
</dbReference>
<dbReference type="Pfam" id="PF13404">
    <property type="entry name" value="HTH_AsnC-type"/>
    <property type="match status" value="1"/>
</dbReference>
<dbReference type="SUPFAM" id="SSF54909">
    <property type="entry name" value="Dimeric alpha+beta barrel"/>
    <property type="match status" value="2"/>
</dbReference>
<keyword evidence="1" id="KW-0805">Transcription regulation</keyword>